<dbReference type="AlphaFoldDB" id="A0A833R2N2"/>
<comment type="caution">
    <text evidence="2">The sequence shown here is derived from an EMBL/GenBank/DDBJ whole genome shotgun (WGS) entry which is preliminary data.</text>
</comment>
<reference evidence="2" key="1">
    <citation type="submission" date="2020-01" db="EMBL/GenBank/DDBJ databases">
        <title>Genome sequence of Kobresia littledalei, the first chromosome-level genome in the family Cyperaceae.</title>
        <authorList>
            <person name="Qu G."/>
        </authorList>
    </citation>
    <scope>NUCLEOTIDE SEQUENCE</scope>
    <source>
        <strain evidence="2">C.B.Clarke</strain>
        <tissue evidence="2">Leaf</tissue>
    </source>
</reference>
<dbReference type="InterPro" id="IPR036047">
    <property type="entry name" value="F-box-like_dom_sf"/>
</dbReference>
<evidence type="ECO:0000313" key="3">
    <source>
        <dbReference type="Proteomes" id="UP000623129"/>
    </source>
</evidence>
<accession>A0A833R2N2</accession>
<dbReference type="PANTHER" id="PTHR47149:SF1">
    <property type="entry name" value="F-BOX PROTEIN RMF"/>
    <property type="match status" value="1"/>
</dbReference>
<evidence type="ECO:0000313" key="2">
    <source>
        <dbReference type="EMBL" id="KAF3328594.1"/>
    </source>
</evidence>
<evidence type="ECO:0000256" key="1">
    <source>
        <dbReference type="SAM" id="MobiDB-lite"/>
    </source>
</evidence>
<feature type="compositionally biased region" description="Basic and acidic residues" evidence="1">
    <location>
        <begin position="85"/>
        <end position="97"/>
    </location>
</feature>
<organism evidence="2 3">
    <name type="scientific">Carex littledalei</name>
    <dbReference type="NCBI Taxonomy" id="544730"/>
    <lineage>
        <taxon>Eukaryota</taxon>
        <taxon>Viridiplantae</taxon>
        <taxon>Streptophyta</taxon>
        <taxon>Embryophyta</taxon>
        <taxon>Tracheophyta</taxon>
        <taxon>Spermatophyta</taxon>
        <taxon>Magnoliopsida</taxon>
        <taxon>Liliopsida</taxon>
        <taxon>Poales</taxon>
        <taxon>Cyperaceae</taxon>
        <taxon>Cyperoideae</taxon>
        <taxon>Cariceae</taxon>
        <taxon>Carex</taxon>
        <taxon>Carex subgen. Euthyceras</taxon>
    </lineage>
</organism>
<gene>
    <name evidence="2" type="ORF">FCM35_KLT05672</name>
</gene>
<feature type="region of interest" description="Disordered" evidence="1">
    <location>
        <begin position="64"/>
        <end position="97"/>
    </location>
</feature>
<dbReference type="SUPFAM" id="SSF81383">
    <property type="entry name" value="F-box domain"/>
    <property type="match status" value="1"/>
</dbReference>
<dbReference type="Proteomes" id="UP000623129">
    <property type="component" value="Unassembled WGS sequence"/>
</dbReference>
<dbReference type="Gene3D" id="1.20.1280.50">
    <property type="match status" value="1"/>
</dbReference>
<dbReference type="PANTHER" id="PTHR47149">
    <property type="entry name" value="F-BOX PROTEIN RMF"/>
    <property type="match status" value="1"/>
</dbReference>
<feature type="compositionally biased region" description="Basic and acidic residues" evidence="1">
    <location>
        <begin position="64"/>
        <end position="78"/>
    </location>
</feature>
<name>A0A833R2N2_9POAL</name>
<dbReference type="EMBL" id="SWLB01000015">
    <property type="protein sequence ID" value="KAF3328594.1"/>
    <property type="molecule type" value="Genomic_DNA"/>
</dbReference>
<protein>
    <submittedName>
        <fullName evidence="2">Putative F-box protein</fullName>
    </submittedName>
</protein>
<sequence length="397" mass="45712">MGLTLSSYYQWLNPFNSNLSRKREREEEENGGRGAMLTYRRRKRTSKIGEILTYYRRRKRVSNREEGGCEREKEKEIVHQSSNKRGREGRRLSVQEERHVKKERTIVPCSSPQATFITPHSTFNCYDMDLWTEVAKHLDGRELLMLSFTNRWFNRLISQDYIWKYACLRDMGVPAPCHTSFPWKEIYASAFDGTHAYCFRQQDKHIDWMRIGSFYLDSPFVLLTETLSLPSRLPRPGTDAKRSIELTGTCSVTNAKTGIWIADLQLVRCPVCNLNTCEGTMQVLDARHMELFLEESYLTETWQFEDIGSNRIPTPSEAAVGGIFDISHLSSPRTAKILNAKSWVGPPTDWQPKAKISFHGVAVNTNLQPNDGIVVKYQVMKDNSGNVVSIRISQQLI</sequence>
<proteinExistence type="predicted"/>
<keyword evidence="3" id="KW-1185">Reference proteome</keyword>
<dbReference type="GO" id="GO:0061458">
    <property type="term" value="P:reproductive system development"/>
    <property type="evidence" value="ECO:0007669"/>
    <property type="project" value="TreeGrafter"/>
</dbReference>
<dbReference type="OrthoDB" id="8062037at2759"/>
<dbReference type="GO" id="GO:0005634">
    <property type="term" value="C:nucleus"/>
    <property type="evidence" value="ECO:0007669"/>
    <property type="project" value="TreeGrafter"/>
</dbReference>